<proteinExistence type="predicted"/>
<dbReference type="OrthoDB" id="3020879at2759"/>
<dbReference type="AlphaFoldDB" id="V2WU28"/>
<comment type="caution">
    <text evidence="1">The sequence shown here is derived from an EMBL/GenBank/DDBJ whole genome shotgun (WGS) entry which is preliminary data.</text>
</comment>
<dbReference type="SUPFAM" id="SSF52047">
    <property type="entry name" value="RNI-like"/>
    <property type="match status" value="1"/>
</dbReference>
<dbReference type="EMBL" id="AWSO01001473">
    <property type="protein sequence ID" value="ESK83680.1"/>
    <property type="molecule type" value="Genomic_DNA"/>
</dbReference>
<protein>
    <recommendedName>
        <fullName evidence="3">F-box domain-containing protein</fullName>
    </recommendedName>
</protein>
<accession>V2WU28</accession>
<keyword evidence="2" id="KW-1185">Reference proteome</keyword>
<gene>
    <name evidence="1" type="ORF">Moror_2152</name>
</gene>
<evidence type="ECO:0000313" key="1">
    <source>
        <dbReference type="EMBL" id="ESK83680.1"/>
    </source>
</evidence>
<dbReference type="Gene3D" id="3.80.10.10">
    <property type="entry name" value="Ribonuclease Inhibitor"/>
    <property type="match status" value="1"/>
</dbReference>
<dbReference type="HOGENOM" id="CLU_018544_9_0_1"/>
<dbReference type="KEGG" id="mrr:Moror_2152"/>
<dbReference type="InterPro" id="IPR032675">
    <property type="entry name" value="LRR_dom_sf"/>
</dbReference>
<name>V2WU28_MONRO</name>
<evidence type="ECO:0008006" key="3">
    <source>
        <dbReference type="Google" id="ProtNLM"/>
    </source>
</evidence>
<dbReference type="Proteomes" id="UP000017559">
    <property type="component" value="Unassembled WGS sequence"/>
</dbReference>
<sequence length="531" mass="59723">MTDPAQKIVPPSFGSPSIHRLPPEILTDIFINVDCISDHDIAYQSRFCHKSSEHCSRSTGSHLGSVCVYWRGVTLSSPGLWASLLVEIEHSAYPECILERLRLHIERSRSAALSVILKLTSYLRGDDHRNIVQALTASPHAAPPSLDNNLLVPYGLIKLIMDQTKRIRHFSLYLNTEEIDAEHFALPLFSHFQSRFPILEHITADLPYGDDPQSVLDLFTPSSRIVSFGISDPILSSPLQYSFPYSRMTNVHIKETGAHGLWTILHLCPNLRAADVVLGYEEPGPLPSMTELFLQHLESLSIEVRWLDDIDDLSVIINAVNLPALLSLSIGILRRQGITHNTWDMAGITQFTTSFTTSFTASFLSLIARSKSRSTSTIERLQLNCFPFRCDELIALTEKLPNLLELSISEPDWEETDLQNGRNQMLTCDVLEELASGRILPRLKNLRMVVNNDWVGSDAFERMIESRPRLDSVYLKIAAEMVPSLNLPRLRQLQQDQPGQALRIVQDSFGEQIELLGYGRGSSVDRDGEAY</sequence>
<reference evidence="1 2" key="1">
    <citation type="journal article" date="2014" name="BMC Genomics">
        <title>Genome and secretome analysis of the hemibiotrophic fungal pathogen, Moniliophthora roreri, which causes frosty pod rot disease of cacao: mechanisms of the biotrophic and necrotrophic phases.</title>
        <authorList>
            <person name="Meinhardt L.W."/>
            <person name="Costa G.G.L."/>
            <person name="Thomazella D.P.T."/>
            <person name="Teixeira P.J.P.L."/>
            <person name="Carazzolle M.F."/>
            <person name="Schuster S.C."/>
            <person name="Carlson J.E."/>
            <person name="Guiltinan M.J."/>
            <person name="Mieczkowski P."/>
            <person name="Farmer A."/>
            <person name="Ramaraj T."/>
            <person name="Crozier J."/>
            <person name="Davis R.E."/>
            <person name="Shao J."/>
            <person name="Melnick R.L."/>
            <person name="Pereira G.A.G."/>
            <person name="Bailey B.A."/>
        </authorList>
    </citation>
    <scope>NUCLEOTIDE SEQUENCE [LARGE SCALE GENOMIC DNA]</scope>
    <source>
        <strain evidence="1 2">MCA 2997</strain>
    </source>
</reference>
<organism evidence="1 2">
    <name type="scientific">Moniliophthora roreri (strain MCA 2997)</name>
    <name type="common">Cocoa frosty pod rot fungus</name>
    <name type="synonym">Crinipellis roreri</name>
    <dbReference type="NCBI Taxonomy" id="1381753"/>
    <lineage>
        <taxon>Eukaryota</taxon>
        <taxon>Fungi</taxon>
        <taxon>Dikarya</taxon>
        <taxon>Basidiomycota</taxon>
        <taxon>Agaricomycotina</taxon>
        <taxon>Agaricomycetes</taxon>
        <taxon>Agaricomycetidae</taxon>
        <taxon>Agaricales</taxon>
        <taxon>Marasmiineae</taxon>
        <taxon>Marasmiaceae</taxon>
        <taxon>Moniliophthora</taxon>
    </lineage>
</organism>
<evidence type="ECO:0000313" key="2">
    <source>
        <dbReference type="Proteomes" id="UP000017559"/>
    </source>
</evidence>